<dbReference type="Proteomes" id="UP000324800">
    <property type="component" value="Unassembled WGS sequence"/>
</dbReference>
<accession>A0A5J4WJE2</accession>
<organism evidence="1 2">
    <name type="scientific">Streblomastix strix</name>
    <dbReference type="NCBI Taxonomy" id="222440"/>
    <lineage>
        <taxon>Eukaryota</taxon>
        <taxon>Metamonada</taxon>
        <taxon>Preaxostyla</taxon>
        <taxon>Oxymonadida</taxon>
        <taxon>Streblomastigidae</taxon>
        <taxon>Streblomastix</taxon>
    </lineage>
</organism>
<dbReference type="AlphaFoldDB" id="A0A5J4WJE2"/>
<reference evidence="1 2" key="1">
    <citation type="submission" date="2019-03" db="EMBL/GenBank/DDBJ databases">
        <title>Single cell metagenomics reveals metabolic interactions within the superorganism composed of flagellate Streblomastix strix and complex community of Bacteroidetes bacteria on its surface.</title>
        <authorList>
            <person name="Treitli S.C."/>
            <person name="Kolisko M."/>
            <person name="Husnik F."/>
            <person name="Keeling P."/>
            <person name="Hampl V."/>
        </authorList>
    </citation>
    <scope>NUCLEOTIDE SEQUENCE [LARGE SCALE GENOMIC DNA]</scope>
    <source>
        <strain evidence="1">ST1C</strain>
    </source>
</reference>
<protein>
    <submittedName>
        <fullName evidence="1">Uncharacterized protein</fullName>
    </submittedName>
</protein>
<evidence type="ECO:0000313" key="2">
    <source>
        <dbReference type="Proteomes" id="UP000324800"/>
    </source>
</evidence>
<comment type="caution">
    <text evidence="1">The sequence shown here is derived from an EMBL/GenBank/DDBJ whole genome shotgun (WGS) entry which is preliminary data.</text>
</comment>
<dbReference type="EMBL" id="SNRW01001801">
    <property type="protein sequence ID" value="KAA6394968.1"/>
    <property type="molecule type" value="Genomic_DNA"/>
</dbReference>
<gene>
    <name evidence="1" type="ORF">EZS28_009508</name>
</gene>
<sequence>MNLIIISITIIDTGNSGLFVLTCQLLSIDSCTIRRSGAVIEAIISGNKIVTPSANFIFDELSGTLVLCANEGFDLINNTFIVYVGGFQKSSTQETLLIQTSSLEIIFYEEFTTQSPTITAYFAMNLTDILRPVQIKKCTYTGNLVNTFLFSASVNDIIIEQGEYKSKIVHISLFLLSIRYLQIISGIFSRSSEKHTYAPSFIQNASVIIGSATSVPAWSAYFHKHRSNHSEQFITEFNSGAFVGIGTKPLFTVTYKTILNIG</sequence>
<evidence type="ECO:0000313" key="1">
    <source>
        <dbReference type="EMBL" id="KAA6394968.1"/>
    </source>
</evidence>
<proteinExistence type="predicted"/>
<name>A0A5J4WJE2_9EUKA</name>